<keyword evidence="2" id="KW-0732">Signal</keyword>
<evidence type="ECO:0000256" key="5">
    <source>
        <dbReference type="SAM" id="Coils"/>
    </source>
</evidence>
<dbReference type="GO" id="GO:0008237">
    <property type="term" value="F:metallopeptidase activity"/>
    <property type="evidence" value="ECO:0007669"/>
    <property type="project" value="InterPro"/>
</dbReference>
<dbReference type="GO" id="GO:0005886">
    <property type="term" value="C:plasma membrane"/>
    <property type="evidence" value="ECO:0000318"/>
    <property type="project" value="GO_Central"/>
</dbReference>
<evidence type="ECO:0000256" key="2">
    <source>
        <dbReference type="ARBA" id="ARBA00022729"/>
    </source>
</evidence>
<dbReference type="PANTHER" id="PTHR10514:SF27">
    <property type="entry name" value="ANGIOTENSIN-CONVERTING ENZYME"/>
    <property type="match status" value="1"/>
</dbReference>
<accession>A7T155</accession>
<dbReference type="AlphaFoldDB" id="A7T155"/>
<feature type="coiled-coil region" evidence="5">
    <location>
        <begin position="258"/>
        <end position="313"/>
    </location>
</feature>
<dbReference type="EMBL" id="DS470076">
    <property type="protein sequence ID" value="EDO30313.1"/>
    <property type="molecule type" value="Genomic_DNA"/>
</dbReference>
<evidence type="ECO:0000256" key="1">
    <source>
        <dbReference type="ARBA" id="ARBA00008139"/>
    </source>
</evidence>
<dbReference type="PhylomeDB" id="A7T155"/>
<evidence type="ECO:0000313" key="6">
    <source>
        <dbReference type="EMBL" id="EDO30313.1"/>
    </source>
</evidence>
<proteinExistence type="inferred from homology"/>
<keyword evidence="3" id="KW-1015">Disulfide bond</keyword>
<dbReference type="InterPro" id="IPR001548">
    <property type="entry name" value="Peptidase_M2"/>
</dbReference>
<comment type="similarity">
    <text evidence="1">Belongs to the peptidase M2 family.</text>
</comment>
<dbReference type="InParanoid" id="A7T155"/>
<dbReference type="HOGENOM" id="CLU_580480_0_0_1"/>
<dbReference type="GO" id="GO:0006508">
    <property type="term" value="P:proteolysis"/>
    <property type="evidence" value="ECO:0007669"/>
    <property type="project" value="InterPro"/>
</dbReference>
<dbReference type="PANTHER" id="PTHR10514">
    <property type="entry name" value="ANGIOTENSIN-CONVERTING ENZYME"/>
    <property type="match status" value="1"/>
</dbReference>
<reference evidence="6 7" key="1">
    <citation type="journal article" date="2007" name="Science">
        <title>Sea anemone genome reveals ancestral eumetazoan gene repertoire and genomic organization.</title>
        <authorList>
            <person name="Putnam N.H."/>
            <person name="Srivastava M."/>
            <person name="Hellsten U."/>
            <person name="Dirks B."/>
            <person name="Chapman J."/>
            <person name="Salamov A."/>
            <person name="Terry A."/>
            <person name="Shapiro H."/>
            <person name="Lindquist E."/>
            <person name="Kapitonov V.V."/>
            <person name="Jurka J."/>
            <person name="Genikhovich G."/>
            <person name="Grigoriev I.V."/>
            <person name="Lucas S.M."/>
            <person name="Steele R.E."/>
            <person name="Finnerty J.R."/>
            <person name="Technau U."/>
            <person name="Martindale M.Q."/>
            <person name="Rokhsar D.S."/>
        </authorList>
    </citation>
    <scope>NUCLEOTIDE SEQUENCE [LARGE SCALE GENOMIC DNA]</scope>
    <source>
        <strain evidence="7">CH2 X CH6</strain>
    </source>
</reference>
<sequence length="471" mass="53397">MSQNNRRTSGSKFTGCPKASKIRQLESALDYAHRAIRSLNKDLRKLGIAPIHLYFERVLTEEQRNAELLLKKQDEGRKKAKLQELKLQKVFIQHLLNAVLEKVLATSAPALAERKEKDLGSSCGKLQEEREAFVSQIAEQTKSNAAKDALLAELKRQIGQTKTRPHCTAESQTCSPSTKSIGTECTTECAEADVQATSEVTVVSVETQTDAVPKRHQNRAVRTWQSFCGQGKDCRKMSQNNRRTSGSKFTGCPKASKIRQLESALDYAHRAIRSLNKEHRKLGIENDVLRSGLQDENRVLTEEQRNAELLLKKQDEGRKKAKLQELKLQKVFIQHLLNAVLEKVLATSAPALAERRHLFHKLQSKRRAMPQKMLGQDEDEDIYGGYNEYDPAFDTEGKDCRKMSQNNRRTSGSKFTGCPKASKIRQLESALDYAHRAIRSLNKEHRKLGIENDVLRSGLQDENRFDTEIHK</sequence>
<name>A7T155_NEMVE</name>
<dbReference type="GO" id="GO:0005615">
    <property type="term" value="C:extracellular space"/>
    <property type="evidence" value="ECO:0000318"/>
    <property type="project" value="GO_Central"/>
</dbReference>
<keyword evidence="4" id="KW-0325">Glycoprotein</keyword>
<protein>
    <submittedName>
        <fullName evidence="6">Uncharacterized protein</fullName>
    </submittedName>
</protein>
<keyword evidence="5" id="KW-0175">Coiled coil</keyword>
<evidence type="ECO:0000313" key="7">
    <source>
        <dbReference type="Proteomes" id="UP000001593"/>
    </source>
</evidence>
<dbReference type="GO" id="GO:0008241">
    <property type="term" value="F:peptidyl-dipeptidase activity"/>
    <property type="evidence" value="ECO:0007669"/>
    <property type="project" value="InterPro"/>
</dbReference>
<organism evidence="6 7">
    <name type="scientific">Nematostella vectensis</name>
    <name type="common">Starlet sea anemone</name>
    <dbReference type="NCBI Taxonomy" id="45351"/>
    <lineage>
        <taxon>Eukaryota</taxon>
        <taxon>Metazoa</taxon>
        <taxon>Cnidaria</taxon>
        <taxon>Anthozoa</taxon>
        <taxon>Hexacorallia</taxon>
        <taxon>Actiniaria</taxon>
        <taxon>Edwardsiidae</taxon>
        <taxon>Nematostella</taxon>
    </lineage>
</organism>
<dbReference type="Proteomes" id="UP000001593">
    <property type="component" value="Unassembled WGS sequence"/>
</dbReference>
<gene>
    <name evidence="6" type="ORF">NEMVEDRAFT_v1g220753</name>
</gene>
<keyword evidence="7" id="KW-1185">Reference proteome</keyword>
<evidence type="ECO:0000256" key="3">
    <source>
        <dbReference type="ARBA" id="ARBA00023157"/>
    </source>
</evidence>
<evidence type="ECO:0000256" key="4">
    <source>
        <dbReference type="ARBA" id="ARBA00023180"/>
    </source>
</evidence>